<evidence type="ECO:0000256" key="1">
    <source>
        <dbReference type="SAM" id="MobiDB-lite"/>
    </source>
</evidence>
<reference evidence="4" key="1">
    <citation type="journal article" date="2007" name="Plant Cell">
        <title>Dothideomycete-plant interactions illuminated by genome sequencing and EST analysis of the wheat pathogen Stagonospora nodorum.</title>
        <authorList>
            <person name="Hane J.K."/>
            <person name="Lowe R.G."/>
            <person name="Solomon P.S."/>
            <person name="Tan K.C."/>
            <person name="Schoch C.L."/>
            <person name="Spatafora J.W."/>
            <person name="Crous P.W."/>
            <person name="Kodira C."/>
            <person name="Birren B.W."/>
            <person name="Galagan J.E."/>
            <person name="Torriani S.F."/>
            <person name="McDonald B.A."/>
            <person name="Oliver R.P."/>
        </authorList>
    </citation>
    <scope>NUCLEOTIDE SEQUENCE [LARGE SCALE GENOMIC DNA]</scope>
    <source>
        <strain evidence="4">SN15 / ATCC MYA-4574 / FGSC 10173</strain>
    </source>
</reference>
<dbReference type="InterPro" id="IPR040922">
    <property type="entry name" value="Ribosomal_mL59_dom"/>
</dbReference>
<proteinExistence type="predicted"/>
<dbReference type="InParanoid" id="Q0UWC6"/>
<dbReference type="RefSeq" id="XP_001794482.1">
    <property type="nucleotide sequence ID" value="XM_001794430.1"/>
</dbReference>
<name>Q0UWC6_PHANO</name>
<accession>Q0UWC6</accession>
<feature type="compositionally biased region" description="Low complexity" evidence="1">
    <location>
        <begin position="147"/>
        <end position="159"/>
    </location>
</feature>
<dbReference type="STRING" id="321614.Q0UWC6"/>
<sequence>MAADVWKLTVEATTKLAVLAKDKVQDTWGRAVSTTGWWEDVYQVSQVAAQVRGGGQAGAPHQLAELGPTVLAQKSWKARCRRPLRAAQQHSSTAALNSTHPTHYPPAFVMSAQQLTAAKELPPRLIRFFQRYPPPALFPNLTSAAATPQTTAQTISTTPPSDPNAPVTETSASELPFIPSTAPRNSRIPAHAHDLPYPNPFLPSKNFTTGRWHGPAFGLRKQADLVKLAVQHDVVDLLPWTIKKPGEKDARRIESGLMVKGTGEGQKVKGKSWERTLKGRLEMRRQAMLNMPQMIQEWKQKGHGRGWKKWPSGRAKK</sequence>
<protein>
    <recommendedName>
        <fullName evidence="2">Large ribosomal subunit protein mL59 domain-containing protein</fullName>
    </recommendedName>
</protein>
<dbReference type="PANTHER" id="PTHR28041">
    <property type="entry name" value="54S RIBOSOMAL PROTEIN L25, MITOCHONDRIAL"/>
    <property type="match status" value="1"/>
</dbReference>
<dbReference type="Proteomes" id="UP000001055">
    <property type="component" value="Unassembled WGS sequence"/>
</dbReference>
<dbReference type="VEuPathDB" id="FungiDB:JI435_039380"/>
<dbReference type="OMA" id="WPSGKAK"/>
<gene>
    <name evidence="3" type="ORF">SNOG_03938</name>
</gene>
<dbReference type="HOGENOM" id="CLU_076154_0_0_1"/>
<feature type="domain" description="Large ribosomal subunit protein mL59" evidence="2">
    <location>
        <begin position="124"/>
        <end position="300"/>
    </location>
</feature>
<dbReference type="PANTHER" id="PTHR28041:SF1">
    <property type="entry name" value="LARGE RIBOSOMAL SUBUNIT PROTEIN ML59"/>
    <property type="match status" value="1"/>
</dbReference>
<evidence type="ECO:0000259" key="2">
    <source>
        <dbReference type="Pfam" id="PF18126"/>
    </source>
</evidence>
<evidence type="ECO:0000313" key="3">
    <source>
        <dbReference type="EMBL" id="EAT89143.1"/>
    </source>
</evidence>
<dbReference type="InterPro" id="IPR037507">
    <property type="entry name" value="Ribosomal_mL59"/>
</dbReference>
<dbReference type="GeneID" id="5971345"/>
<dbReference type="GO" id="GO:0003735">
    <property type="term" value="F:structural constituent of ribosome"/>
    <property type="evidence" value="ECO:0000318"/>
    <property type="project" value="GO_Central"/>
</dbReference>
<dbReference type="EMBL" id="CH445329">
    <property type="protein sequence ID" value="EAT89143.1"/>
    <property type="molecule type" value="Genomic_DNA"/>
</dbReference>
<dbReference type="KEGG" id="pno:SNOG_03938"/>
<dbReference type="GO" id="GO:0005762">
    <property type="term" value="C:mitochondrial large ribosomal subunit"/>
    <property type="evidence" value="ECO:0000318"/>
    <property type="project" value="GO_Central"/>
</dbReference>
<dbReference type="AlphaFoldDB" id="Q0UWC6"/>
<dbReference type="eggNOG" id="ENOG502S2BX">
    <property type="taxonomic scope" value="Eukaryota"/>
</dbReference>
<feature type="region of interest" description="Disordered" evidence="1">
    <location>
        <begin position="147"/>
        <end position="186"/>
    </location>
</feature>
<evidence type="ECO:0000313" key="4">
    <source>
        <dbReference type="Proteomes" id="UP000001055"/>
    </source>
</evidence>
<organism evidence="3 4">
    <name type="scientific">Phaeosphaeria nodorum (strain SN15 / ATCC MYA-4574 / FGSC 10173)</name>
    <name type="common">Glume blotch fungus</name>
    <name type="synonym">Parastagonospora nodorum</name>
    <dbReference type="NCBI Taxonomy" id="321614"/>
    <lineage>
        <taxon>Eukaryota</taxon>
        <taxon>Fungi</taxon>
        <taxon>Dikarya</taxon>
        <taxon>Ascomycota</taxon>
        <taxon>Pezizomycotina</taxon>
        <taxon>Dothideomycetes</taxon>
        <taxon>Pleosporomycetidae</taxon>
        <taxon>Pleosporales</taxon>
        <taxon>Pleosporineae</taxon>
        <taxon>Phaeosphaeriaceae</taxon>
        <taxon>Parastagonospora</taxon>
    </lineage>
</organism>
<dbReference type="Pfam" id="PF18126">
    <property type="entry name" value="Mitoc_mL59"/>
    <property type="match status" value="1"/>
</dbReference>